<sequence>MLKELKTADGSITFFSEKFNEAYHSVTAGAFRESVEKFCIPCKVEEKVRKKGELNLFDVCFGLGYNTVAFLDTVFKANPKAKVSVVGFEMNLSVIGSSLKVNWKEYEIWKPIIRTALKNKGCEKGFLSLNYVDERIRLKIFIGEGRAILKAFGERFYGFADAIFHDPFSPKVNPELWTLEFFSILRRIIKDDGILATYSAASPVRRALLMAGFGVKEGIALGRKSKSTVASPSFKTEEKLLKKFKISTKAIPFRDLTLSDPPELIRKRQQACVKILERTLALTPIY</sequence>
<dbReference type="InterPro" id="IPR029063">
    <property type="entry name" value="SAM-dependent_MTases_sf"/>
</dbReference>
<keyword evidence="3" id="KW-1185">Reference proteome</keyword>
<organism evidence="2 3">
    <name type="scientific">Phorcysia thermohydrogeniphila</name>
    <dbReference type="NCBI Taxonomy" id="936138"/>
    <lineage>
        <taxon>Bacteria</taxon>
        <taxon>Pseudomonadati</taxon>
        <taxon>Aquificota</taxon>
        <taxon>Aquificia</taxon>
        <taxon>Desulfurobacteriales</taxon>
        <taxon>Desulfurobacteriaceae</taxon>
        <taxon>Phorcysia</taxon>
    </lineage>
</organism>
<protein>
    <submittedName>
        <fullName evidence="2">tRNA U34 5-methylaminomethyl-2-thiouridine-forming methyltransferase MnmC</fullName>
    </submittedName>
</protein>
<gene>
    <name evidence="2" type="ORF">CLV27_1271</name>
</gene>
<dbReference type="Pfam" id="PF05430">
    <property type="entry name" value="Methyltransf_30"/>
    <property type="match status" value="1"/>
</dbReference>
<dbReference type="OrthoDB" id="9786494at2"/>
<name>A0A4R1G835_9BACT</name>
<dbReference type="InterPro" id="IPR008471">
    <property type="entry name" value="MnmC-like_methylTransf"/>
</dbReference>
<dbReference type="GO" id="GO:0016645">
    <property type="term" value="F:oxidoreductase activity, acting on the CH-NH group of donors"/>
    <property type="evidence" value="ECO:0007669"/>
    <property type="project" value="InterPro"/>
</dbReference>
<keyword evidence="2" id="KW-0808">Transferase</keyword>
<feature type="domain" description="MnmC-like methyltransferase" evidence="1">
    <location>
        <begin position="109"/>
        <end position="231"/>
    </location>
</feature>
<dbReference type="EMBL" id="SMFV01000004">
    <property type="protein sequence ID" value="TCK03954.1"/>
    <property type="molecule type" value="Genomic_DNA"/>
</dbReference>
<dbReference type="RefSeq" id="WP_132526940.1">
    <property type="nucleotide sequence ID" value="NZ_SMFV01000004.1"/>
</dbReference>
<evidence type="ECO:0000313" key="2">
    <source>
        <dbReference type="EMBL" id="TCK03954.1"/>
    </source>
</evidence>
<dbReference type="Gene3D" id="3.40.50.150">
    <property type="entry name" value="Vaccinia Virus protein VP39"/>
    <property type="match status" value="1"/>
</dbReference>
<dbReference type="GO" id="GO:0032259">
    <property type="term" value="P:methylation"/>
    <property type="evidence" value="ECO:0007669"/>
    <property type="project" value="UniProtKB-KW"/>
</dbReference>
<dbReference type="PANTHER" id="PTHR39963:SF1">
    <property type="entry name" value="MNMC-LIKE METHYLTRANSFERASE DOMAIN-CONTAINING PROTEIN"/>
    <property type="match status" value="1"/>
</dbReference>
<proteinExistence type="predicted"/>
<dbReference type="GO" id="GO:0008168">
    <property type="term" value="F:methyltransferase activity"/>
    <property type="evidence" value="ECO:0007669"/>
    <property type="project" value="UniProtKB-KW"/>
</dbReference>
<dbReference type="SUPFAM" id="SSF53335">
    <property type="entry name" value="S-adenosyl-L-methionine-dependent methyltransferases"/>
    <property type="match status" value="1"/>
</dbReference>
<dbReference type="Proteomes" id="UP000295777">
    <property type="component" value="Unassembled WGS sequence"/>
</dbReference>
<comment type="caution">
    <text evidence="2">The sequence shown here is derived from an EMBL/GenBank/DDBJ whole genome shotgun (WGS) entry which is preliminary data.</text>
</comment>
<dbReference type="AlphaFoldDB" id="A0A4R1G835"/>
<keyword evidence="2" id="KW-0489">Methyltransferase</keyword>
<reference evidence="2 3" key="1">
    <citation type="submission" date="2019-03" db="EMBL/GenBank/DDBJ databases">
        <title>Genomic Encyclopedia of Archaeal and Bacterial Type Strains, Phase II (KMG-II): from individual species to whole genera.</title>
        <authorList>
            <person name="Goeker M."/>
        </authorList>
    </citation>
    <scope>NUCLEOTIDE SEQUENCE [LARGE SCALE GENOMIC DNA]</scope>
    <source>
        <strain evidence="2 3">DSM 24425</strain>
    </source>
</reference>
<evidence type="ECO:0000259" key="1">
    <source>
        <dbReference type="Pfam" id="PF05430"/>
    </source>
</evidence>
<dbReference type="PANTHER" id="PTHR39963">
    <property type="entry name" value="SLL0983 PROTEIN"/>
    <property type="match status" value="1"/>
</dbReference>
<evidence type="ECO:0000313" key="3">
    <source>
        <dbReference type="Proteomes" id="UP000295777"/>
    </source>
</evidence>
<accession>A0A4R1G835</accession>